<dbReference type="AlphaFoldDB" id="A0A0G0GUH2"/>
<organism evidence="2 3">
    <name type="scientific">Candidatus Nomurabacteria bacterium GW2011_GWA1_37_20</name>
    <dbReference type="NCBI Taxonomy" id="1618729"/>
    <lineage>
        <taxon>Bacteria</taxon>
        <taxon>Candidatus Nomuraibacteriota</taxon>
    </lineage>
</organism>
<feature type="compositionally biased region" description="Basic and acidic residues" evidence="1">
    <location>
        <begin position="207"/>
        <end position="217"/>
    </location>
</feature>
<comment type="caution">
    <text evidence="2">The sequence shown here is derived from an EMBL/GenBank/DDBJ whole genome shotgun (WGS) entry which is preliminary data.</text>
</comment>
<feature type="region of interest" description="Disordered" evidence="1">
    <location>
        <begin position="185"/>
        <end position="217"/>
    </location>
</feature>
<evidence type="ECO:0000256" key="1">
    <source>
        <dbReference type="SAM" id="MobiDB-lite"/>
    </source>
</evidence>
<evidence type="ECO:0000313" key="3">
    <source>
        <dbReference type="Proteomes" id="UP000034701"/>
    </source>
</evidence>
<proteinExistence type="predicted"/>
<protein>
    <submittedName>
        <fullName evidence="2">Uncharacterized protein</fullName>
    </submittedName>
</protein>
<sequence>MDEDIIKTIKEKFDSLPESIQEMILSTHYQETLIEIGKQYQLNVEQLGILERETTLVMMGLTPTTNFEAELTRELHVDTVKGSQVVKDINEKIFLKIRELLKLMNTPVGETPSVEETENTQKNDTEVLNSAGIGIIPEKLELGTSEKPAENREDILEKIEKPEETHPILTQKLSTSVQIPTVKTEHTLQNLSSNDKENLTTTTSNKPKIDPYREVPE</sequence>
<feature type="compositionally biased region" description="Polar residues" evidence="1">
    <location>
        <begin position="185"/>
        <end position="206"/>
    </location>
</feature>
<gene>
    <name evidence="2" type="ORF">US45_C0055G0009</name>
</gene>
<accession>A0A0G0GUH2</accession>
<name>A0A0G0GUH2_9BACT</name>
<reference evidence="2 3" key="1">
    <citation type="journal article" date="2015" name="Nature">
        <title>rRNA introns, odd ribosomes, and small enigmatic genomes across a large radiation of phyla.</title>
        <authorList>
            <person name="Brown C.T."/>
            <person name="Hug L.A."/>
            <person name="Thomas B.C."/>
            <person name="Sharon I."/>
            <person name="Castelle C.J."/>
            <person name="Singh A."/>
            <person name="Wilkins M.J."/>
            <person name="Williams K.H."/>
            <person name="Banfield J.F."/>
        </authorList>
    </citation>
    <scope>NUCLEOTIDE SEQUENCE [LARGE SCALE GENOMIC DNA]</scope>
</reference>
<evidence type="ECO:0000313" key="2">
    <source>
        <dbReference type="EMBL" id="KKQ29915.1"/>
    </source>
</evidence>
<dbReference type="Proteomes" id="UP000034701">
    <property type="component" value="Unassembled WGS sequence"/>
</dbReference>
<dbReference type="EMBL" id="LBTA01000055">
    <property type="protein sequence ID" value="KKQ29915.1"/>
    <property type="molecule type" value="Genomic_DNA"/>
</dbReference>